<accession>A0AAV2S2L4</accession>
<dbReference type="PANTHER" id="PTHR15283">
    <property type="entry name" value="GREMLIN 1"/>
    <property type="match status" value="1"/>
</dbReference>
<evidence type="ECO:0000313" key="8">
    <source>
        <dbReference type="Proteomes" id="UP001497623"/>
    </source>
</evidence>
<keyword evidence="2" id="KW-0964">Secreted</keyword>
<feature type="non-terminal residue" evidence="7">
    <location>
        <position position="143"/>
    </location>
</feature>
<sequence length="143" mass="16202">MDGVRMQLLVCVVLAVASLASGSHDNDVILLEHQEHSRHDNEVILLERQDHSRHHGSGGHHAPREHQVHNLVLNPDQHSWCELKHIRQIVTHAHCSSKEMENYVCVGTCFSYTVPQTEPETPGDELLDYCDSCQASESHWTEV</sequence>
<dbReference type="AlphaFoldDB" id="A0AAV2S2L4"/>
<keyword evidence="8" id="KW-1185">Reference proteome</keyword>
<evidence type="ECO:0000256" key="1">
    <source>
        <dbReference type="ARBA" id="ARBA00004613"/>
    </source>
</evidence>
<dbReference type="PANTHER" id="PTHR15283:SF5">
    <property type="entry name" value="NEUROBLASTOMA SUPPRESSOR OF TUMORIGENICITY 1"/>
    <property type="match status" value="1"/>
</dbReference>
<evidence type="ECO:0000256" key="5">
    <source>
        <dbReference type="SAM" id="SignalP"/>
    </source>
</evidence>
<organism evidence="7 8">
    <name type="scientific">Meganyctiphanes norvegica</name>
    <name type="common">Northern krill</name>
    <name type="synonym">Thysanopoda norvegica</name>
    <dbReference type="NCBI Taxonomy" id="48144"/>
    <lineage>
        <taxon>Eukaryota</taxon>
        <taxon>Metazoa</taxon>
        <taxon>Ecdysozoa</taxon>
        <taxon>Arthropoda</taxon>
        <taxon>Crustacea</taxon>
        <taxon>Multicrustacea</taxon>
        <taxon>Malacostraca</taxon>
        <taxon>Eumalacostraca</taxon>
        <taxon>Eucarida</taxon>
        <taxon>Euphausiacea</taxon>
        <taxon>Euphausiidae</taxon>
        <taxon>Meganyctiphanes</taxon>
    </lineage>
</organism>
<evidence type="ECO:0000256" key="2">
    <source>
        <dbReference type="ARBA" id="ARBA00022525"/>
    </source>
</evidence>
<evidence type="ECO:0000256" key="4">
    <source>
        <dbReference type="ARBA" id="ARBA00023157"/>
    </source>
</evidence>
<dbReference type="Proteomes" id="UP001497623">
    <property type="component" value="Unassembled WGS sequence"/>
</dbReference>
<protein>
    <recommendedName>
        <fullName evidence="6">DAN domain-containing protein</fullName>
    </recommendedName>
</protein>
<dbReference type="InterPro" id="IPR004133">
    <property type="entry name" value="DAN_dom"/>
</dbReference>
<gene>
    <name evidence="7" type="ORF">MNOR_LOCUS31091</name>
</gene>
<dbReference type="GO" id="GO:0009887">
    <property type="term" value="P:animal organ morphogenesis"/>
    <property type="evidence" value="ECO:0007669"/>
    <property type="project" value="TreeGrafter"/>
</dbReference>
<dbReference type="Pfam" id="PF03045">
    <property type="entry name" value="DAN"/>
    <property type="match status" value="1"/>
</dbReference>
<dbReference type="InterPro" id="IPR029034">
    <property type="entry name" value="Cystine-knot_cytokine"/>
</dbReference>
<proteinExistence type="predicted"/>
<dbReference type="GO" id="GO:0005615">
    <property type="term" value="C:extracellular space"/>
    <property type="evidence" value="ECO:0007669"/>
    <property type="project" value="TreeGrafter"/>
</dbReference>
<keyword evidence="4" id="KW-1015">Disulfide bond</keyword>
<dbReference type="GO" id="GO:0036122">
    <property type="term" value="F:BMP binding"/>
    <property type="evidence" value="ECO:0007669"/>
    <property type="project" value="TreeGrafter"/>
</dbReference>
<dbReference type="GO" id="GO:0038098">
    <property type="term" value="P:sequestering of BMP from receptor via BMP binding"/>
    <property type="evidence" value="ECO:0007669"/>
    <property type="project" value="TreeGrafter"/>
</dbReference>
<dbReference type="EMBL" id="CAXKWB010039266">
    <property type="protein sequence ID" value="CAL4152819.1"/>
    <property type="molecule type" value="Genomic_DNA"/>
</dbReference>
<evidence type="ECO:0000259" key="6">
    <source>
        <dbReference type="Pfam" id="PF03045"/>
    </source>
</evidence>
<comment type="subcellular location">
    <subcellularLocation>
        <location evidence="1">Secreted</location>
    </subcellularLocation>
</comment>
<name>A0AAV2S2L4_MEGNR</name>
<dbReference type="Gene3D" id="2.10.90.10">
    <property type="entry name" value="Cystine-knot cytokines"/>
    <property type="match status" value="1"/>
</dbReference>
<feature type="domain" description="DAN" evidence="6">
    <location>
        <begin position="76"/>
        <end position="143"/>
    </location>
</feature>
<feature type="chain" id="PRO_5043483631" description="DAN domain-containing protein" evidence="5">
    <location>
        <begin position="23"/>
        <end position="143"/>
    </location>
</feature>
<evidence type="ECO:0000256" key="3">
    <source>
        <dbReference type="ARBA" id="ARBA00022729"/>
    </source>
</evidence>
<keyword evidence="3 5" id="KW-0732">Signal</keyword>
<dbReference type="GO" id="GO:0048018">
    <property type="term" value="F:receptor ligand activity"/>
    <property type="evidence" value="ECO:0007669"/>
    <property type="project" value="TreeGrafter"/>
</dbReference>
<evidence type="ECO:0000313" key="7">
    <source>
        <dbReference type="EMBL" id="CAL4152819.1"/>
    </source>
</evidence>
<comment type="caution">
    <text evidence="7">The sequence shown here is derived from an EMBL/GenBank/DDBJ whole genome shotgun (WGS) entry which is preliminary data.</text>
</comment>
<feature type="signal peptide" evidence="5">
    <location>
        <begin position="1"/>
        <end position="22"/>
    </location>
</feature>
<reference evidence="7 8" key="1">
    <citation type="submission" date="2024-05" db="EMBL/GenBank/DDBJ databases">
        <authorList>
            <person name="Wallberg A."/>
        </authorList>
    </citation>
    <scope>NUCLEOTIDE SEQUENCE [LARGE SCALE GENOMIC DNA]</scope>
</reference>